<sequence length="123" mass="14395">MYWLEEELSSNNRPITFVVSHYPIYGGKHGIYQFPRNEEREKLISLFEKYQVDYVLEGHYHGYVHIEENGVNYVTSGSIGCGPLDNDTYHYLVFTVSGNHVSYRKVDIPVDEQPIYRDNTQTI</sequence>
<comment type="caution">
    <text evidence="2">The sequence shown here is derived from an EMBL/GenBank/DDBJ whole genome shotgun (WGS) entry which is preliminary data.</text>
</comment>
<evidence type="ECO:0000259" key="1">
    <source>
        <dbReference type="Pfam" id="PF00149"/>
    </source>
</evidence>
<name>X1KG73_9ZZZZ</name>
<dbReference type="EMBL" id="BARV01005952">
    <property type="protein sequence ID" value="GAI05673.1"/>
    <property type="molecule type" value="Genomic_DNA"/>
</dbReference>
<dbReference type="AlphaFoldDB" id="X1KG73"/>
<dbReference type="InterPro" id="IPR029052">
    <property type="entry name" value="Metallo-depent_PP-like"/>
</dbReference>
<dbReference type="Pfam" id="PF00149">
    <property type="entry name" value="Metallophos"/>
    <property type="match status" value="1"/>
</dbReference>
<dbReference type="GO" id="GO:0016787">
    <property type="term" value="F:hydrolase activity"/>
    <property type="evidence" value="ECO:0007669"/>
    <property type="project" value="InterPro"/>
</dbReference>
<dbReference type="Gene3D" id="3.60.21.10">
    <property type="match status" value="1"/>
</dbReference>
<feature type="domain" description="Calcineurin-like phosphoesterase" evidence="1">
    <location>
        <begin position="3"/>
        <end position="63"/>
    </location>
</feature>
<organism evidence="2">
    <name type="scientific">marine sediment metagenome</name>
    <dbReference type="NCBI Taxonomy" id="412755"/>
    <lineage>
        <taxon>unclassified sequences</taxon>
        <taxon>metagenomes</taxon>
        <taxon>ecological metagenomes</taxon>
    </lineage>
</organism>
<gene>
    <name evidence="2" type="ORF">S06H3_12121</name>
</gene>
<accession>X1KG73</accession>
<dbReference type="InterPro" id="IPR004843">
    <property type="entry name" value="Calcineurin-like_PHP"/>
</dbReference>
<evidence type="ECO:0000313" key="2">
    <source>
        <dbReference type="EMBL" id="GAI05673.1"/>
    </source>
</evidence>
<reference evidence="2" key="1">
    <citation type="journal article" date="2014" name="Front. Microbiol.">
        <title>High frequency of phylogenetically diverse reductive dehalogenase-homologous genes in deep subseafloor sedimentary metagenomes.</title>
        <authorList>
            <person name="Kawai M."/>
            <person name="Futagami T."/>
            <person name="Toyoda A."/>
            <person name="Takaki Y."/>
            <person name="Nishi S."/>
            <person name="Hori S."/>
            <person name="Arai W."/>
            <person name="Tsubouchi T."/>
            <person name="Morono Y."/>
            <person name="Uchiyama I."/>
            <person name="Ito T."/>
            <person name="Fujiyama A."/>
            <person name="Inagaki F."/>
            <person name="Takami H."/>
        </authorList>
    </citation>
    <scope>NUCLEOTIDE SEQUENCE</scope>
    <source>
        <strain evidence="2">Expedition CK06-06</strain>
    </source>
</reference>
<protein>
    <recommendedName>
        <fullName evidence="1">Calcineurin-like phosphoesterase domain-containing protein</fullName>
    </recommendedName>
</protein>
<dbReference type="SUPFAM" id="SSF56300">
    <property type="entry name" value="Metallo-dependent phosphatases"/>
    <property type="match status" value="1"/>
</dbReference>
<proteinExistence type="predicted"/>